<gene>
    <name evidence="2" type="ORF">FHR84_001753</name>
</gene>
<dbReference type="InterPro" id="IPR011944">
    <property type="entry name" value="Steroid_delta5-4_isomerase"/>
</dbReference>
<dbReference type="InterPro" id="IPR027843">
    <property type="entry name" value="DUF4440"/>
</dbReference>
<protein>
    <submittedName>
        <fullName evidence="2">Uncharacterized protein (TIGR02246 family)</fullName>
    </submittedName>
</protein>
<dbReference type="SUPFAM" id="SSF54427">
    <property type="entry name" value="NTF2-like"/>
    <property type="match status" value="1"/>
</dbReference>
<evidence type="ECO:0000259" key="1">
    <source>
        <dbReference type="Pfam" id="PF14534"/>
    </source>
</evidence>
<dbReference type="EMBL" id="JACBYW010000003">
    <property type="protein sequence ID" value="NYH78428.1"/>
    <property type="molecule type" value="Genomic_DNA"/>
</dbReference>
<reference evidence="2 3" key="1">
    <citation type="submission" date="2020-07" db="EMBL/GenBank/DDBJ databases">
        <title>Genomic Encyclopedia of Type Strains, Phase III (KMG-III): the genomes of soil and plant-associated and newly described type strains.</title>
        <authorList>
            <person name="Whitman W."/>
        </authorList>
    </citation>
    <scope>NUCLEOTIDE SEQUENCE [LARGE SCALE GENOMIC DNA]</scope>
    <source>
        <strain evidence="2 3">CECT 8576</strain>
    </source>
</reference>
<dbReference type="Proteomes" id="UP000548304">
    <property type="component" value="Unassembled WGS sequence"/>
</dbReference>
<comment type="caution">
    <text evidence="2">The sequence shown here is derived from an EMBL/GenBank/DDBJ whole genome shotgun (WGS) entry which is preliminary data.</text>
</comment>
<dbReference type="NCBIfam" id="TIGR02246">
    <property type="entry name" value="SgcJ/EcaC family oxidoreductase"/>
    <property type="match status" value="1"/>
</dbReference>
<dbReference type="AlphaFoldDB" id="A0A852YWI1"/>
<dbReference type="RefSeq" id="WP_179534958.1">
    <property type="nucleotide sequence ID" value="NZ_JACBYW010000003.1"/>
</dbReference>
<evidence type="ECO:0000313" key="3">
    <source>
        <dbReference type="Proteomes" id="UP000548304"/>
    </source>
</evidence>
<evidence type="ECO:0000313" key="2">
    <source>
        <dbReference type="EMBL" id="NYH78428.1"/>
    </source>
</evidence>
<name>A0A852YWI1_9ACTN</name>
<dbReference type="InterPro" id="IPR032710">
    <property type="entry name" value="NTF2-like_dom_sf"/>
</dbReference>
<sequence>MRNETDRALADLVESYEHAFNANEAGAMNDLFANDPVFVNFGGKLVRGKESLYRSQSAVFGPGGPLEDVSVDYTVESVTHLAPGLAAVHARQRTARSEAGGAEWSGDPVEAMFMVIAELVDGEWRIRIGQNTPVT</sequence>
<feature type="domain" description="DUF4440" evidence="1">
    <location>
        <begin position="10"/>
        <end position="126"/>
    </location>
</feature>
<organism evidence="2 3">
    <name type="scientific">Actinopolyspora biskrensis</name>
    <dbReference type="NCBI Taxonomy" id="1470178"/>
    <lineage>
        <taxon>Bacteria</taxon>
        <taxon>Bacillati</taxon>
        <taxon>Actinomycetota</taxon>
        <taxon>Actinomycetes</taxon>
        <taxon>Actinopolysporales</taxon>
        <taxon>Actinopolysporaceae</taxon>
        <taxon>Actinopolyspora</taxon>
    </lineage>
</organism>
<dbReference type="Gene3D" id="3.10.450.50">
    <property type="match status" value="1"/>
</dbReference>
<accession>A0A852YWI1</accession>
<keyword evidence="3" id="KW-1185">Reference proteome</keyword>
<proteinExistence type="predicted"/>
<dbReference type="Pfam" id="PF14534">
    <property type="entry name" value="DUF4440"/>
    <property type="match status" value="1"/>
</dbReference>